<protein>
    <submittedName>
        <fullName evidence="5">Glucose-inhibited division protein A</fullName>
    </submittedName>
</protein>
<accession>C6BUC3</accession>
<evidence type="ECO:0000256" key="2">
    <source>
        <dbReference type="ARBA" id="ARBA00022630"/>
    </source>
</evidence>
<dbReference type="STRING" id="526222.Desal_1871"/>
<evidence type="ECO:0000256" key="3">
    <source>
        <dbReference type="ARBA" id="ARBA00022827"/>
    </source>
</evidence>
<organism evidence="5 6">
    <name type="scientific">Maridesulfovibrio salexigens (strain ATCC 14822 / DSM 2638 / NCIMB 8403 / VKM B-1763)</name>
    <name type="common">Desulfovibrio salexigens</name>
    <dbReference type="NCBI Taxonomy" id="526222"/>
    <lineage>
        <taxon>Bacteria</taxon>
        <taxon>Pseudomonadati</taxon>
        <taxon>Thermodesulfobacteriota</taxon>
        <taxon>Desulfovibrionia</taxon>
        <taxon>Desulfovibrionales</taxon>
        <taxon>Desulfovibrionaceae</taxon>
        <taxon>Maridesulfovibrio</taxon>
    </lineage>
</organism>
<dbReference type="AlphaFoldDB" id="C6BUC3"/>
<evidence type="ECO:0000256" key="1">
    <source>
        <dbReference type="ARBA" id="ARBA00001974"/>
    </source>
</evidence>
<dbReference type="InterPro" id="IPR040131">
    <property type="entry name" value="MnmG_N"/>
</dbReference>
<dbReference type="KEGG" id="dsa:Desal_1871"/>
<dbReference type="eggNOG" id="COG1206">
    <property type="taxonomic scope" value="Bacteria"/>
</dbReference>
<dbReference type="Pfam" id="PF01134">
    <property type="entry name" value="GIDA"/>
    <property type="match status" value="2"/>
</dbReference>
<reference evidence="5 6" key="1">
    <citation type="submission" date="2009-06" db="EMBL/GenBank/DDBJ databases">
        <title>Complete sequence of Desulfovibrio salexigens DSM 2638.</title>
        <authorList>
            <consortium name="US DOE Joint Genome Institute"/>
            <person name="Lucas S."/>
            <person name="Copeland A."/>
            <person name="Lapidus A."/>
            <person name="Glavina del Rio T."/>
            <person name="Tice H."/>
            <person name="Bruce D."/>
            <person name="Goodwin L."/>
            <person name="Pitluck S."/>
            <person name="Munk A.C."/>
            <person name="Brettin T."/>
            <person name="Detter J.C."/>
            <person name="Han C."/>
            <person name="Tapia R."/>
            <person name="Larimer F."/>
            <person name="Land M."/>
            <person name="Hauser L."/>
            <person name="Kyrpides N."/>
            <person name="Anderson I."/>
            <person name="Wall J.D."/>
            <person name="Arkin A.P."/>
            <person name="Dehal P."/>
            <person name="Chivian D."/>
            <person name="Giles B."/>
            <person name="Hazen T.C."/>
        </authorList>
    </citation>
    <scope>NUCLEOTIDE SEQUENCE [LARGE SCALE GENOMIC DNA]</scope>
    <source>
        <strain evidence="6">ATCC 14822 / DSM 2638 / NCIMB 8403 / VKM B-1763</strain>
    </source>
</reference>
<evidence type="ECO:0000313" key="5">
    <source>
        <dbReference type="EMBL" id="ACS79932.1"/>
    </source>
</evidence>
<dbReference type="HOGENOM" id="CLU_053110_1_0_7"/>
<dbReference type="RefSeq" id="WP_015851748.1">
    <property type="nucleotide sequence ID" value="NC_012881.1"/>
</dbReference>
<evidence type="ECO:0000259" key="4">
    <source>
        <dbReference type="Pfam" id="PF01134"/>
    </source>
</evidence>
<dbReference type="EMBL" id="CP001649">
    <property type="protein sequence ID" value="ACS79932.1"/>
    <property type="molecule type" value="Genomic_DNA"/>
</dbReference>
<sequence>MSTIIVIGGGWSGCAAALAARKNNSQVILLERTDLLLGCGLAGGIMRNNGRYTAAEELRQLGAGELIKATDRAATHVDIDFPGHEHATLYSTSKVESSVRRLLTEKSIDLRFISRVADIQCSDGYVQAVKLADNKLVKGDVFIDCTGSAGSMGNCHRYGTGCAMCMLRCPSFGPRISLTDRMGIKDIVGMRQDGAIGSLSGSCEIRKESLSEDIQLELKQSGVSVTPLPEQLIHESMLNKKSCRQYALPDFARNIVLLDTGGHAKMMTPYFPIDKLRMVPGFTDALYSHGSSMANSVRFLSRAPRNDLMKVTGTNNLFCGGEKSGFFVGHTEAMVTGTLAGYNAAALINDEEQMHLPRELACGDIIAAESEGLNKENGLKQRYTFSGGIYFEQMQKRELYLVDKSKINTRVNDLGLTGIFDASSNNEAA</sequence>
<keyword evidence="6" id="KW-1185">Reference proteome</keyword>
<evidence type="ECO:0000313" key="6">
    <source>
        <dbReference type="Proteomes" id="UP000002601"/>
    </source>
</evidence>
<dbReference type="Gene3D" id="3.50.50.60">
    <property type="entry name" value="FAD/NAD(P)-binding domain"/>
    <property type="match status" value="2"/>
</dbReference>
<dbReference type="SUPFAM" id="SSF51905">
    <property type="entry name" value="FAD/NAD(P)-binding domain"/>
    <property type="match status" value="1"/>
</dbReference>
<gene>
    <name evidence="5" type="ordered locus">Desal_1871</name>
</gene>
<feature type="domain" description="MnmG N-terminal" evidence="4">
    <location>
        <begin position="276"/>
        <end position="351"/>
    </location>
</feature>
<comment type="cofactor">
    <cofactor evidence="1">
        <name>FAD</name>
        <dbReference type="ChEBI" id="CHEBI:57692"/>
    </cofactor>
</comment>
<dbReference type="Proteomes" id="UP000002601">
    <property type="component" value="Chromosome"/>
</dbReference>
<name>C6BUC3_MARSD</name>
<dbReference type="InterPro" id="IPR036188">
    <property type="entry name" value="FAD/NAD-bd_sf"/>
</dbReference>
<keyword evidence="2" id="KW-0285">Flavoprotein</keyword>
<dbReference type="OrthoDB" id="2181at2"/>
<keyword evidence="3" id="KW-0274">FAD</keyword>
<feature type="domain" description="MnmG N-terminal" evidence="4">
    <location>
        <begin position="4"/>
        <end position="246"/>
    </location>
</feature>
<proteinExistence type="predicted"/>